<name>A0A8H5AT14_9AGAR</name>
<feature type="compositionally biased region" description="Low complexity" evidence="2">
    <location>
        <begin position="775"/>
        <end position="786"/>
    </location>
</feature>
<feature type="domain" description="EF-hand" evidence="3">
    <location>
        <begin position="66"/>
        <end position="101"/>
    </location>
</feature>
<feature type="region of interest" description="Disordered" evidence="2">
    <location>
        <begin position="737"/>
        <end position="758"/>
    </location>
</feature>
<dbReference type="GO" id="GO:0005509">
    <property type="term" value="F:calcium ion binding"/>
    <property type="evidence" value="ECO:0007669"/>
    <property type="project" value="InterPro"/>
</dbReference>
<dbReference type="SUPFAM" id="SSF47473">
    <property type="entry name" value="EF-hand"/>
    <property type="match status" value="1"/>
</dbReference>
<feature type="coiled-coil region" evidence="1">
    <location>
        <begin position="1009"/>
        <end position="1075"/>
    </location>
</feature>
<evidence type="ECO:0000259" key="3">
    <source>
        <dbReference type="PROSITE" id="PS50222"/>
    </source>
</evidence>
<dbReference type="PROSITE" id="PS50222">
    <property type="entry name" value="EF_HAND_2"/>
    <property type="match status" value="1"/>
</dbReference>
<protein>
    <recommendedName>
        <fullName evidence="3">EF-hand domain-containing protein</fullName>
    </recommendedName>
</protein>
<dbReference type="AlphaFoldDB" id="A0A8H5AT14"/>
<dbReference type="Pfam" id="PF12763">
    <property type="entry name" value="EH"/>
    <property type="match status" value="1"/>
</dbReference>
<keyword evidence="1" id="KW-0175">Coiled coil</keyword>
<accession>A0A8H5AT14</accession>
<reference evidence="4 5" key="1">
    <citation type="journal article" date="2020" name="ISME J.">
        <title>Uncovering the hidden diversity of litter-decomposition mechanisms in mushroom-forming fungi.</title>
        <authorList>
            <person name="Floudas D."/>
            <person name="Bentzer J."/>
            <person name="Ahren D."/>
            <person name="Johansson T."/>
            <person name="Persson P."/>
            <person name="Tunlid A."/>
        </authorList>
    </citation>
    <scope>NUCLEOTIDE SEQUENCE [LARGE SCALE GENOMIC DNA]</scope>
    <source>
        <strain evidence="4 5">CBS 101986</strain>
    </source>
</reference>
<dbReference type="InterPro" id="IPR002048">
    <property type="entry name" value="EF_hand_dom"/>
</dbReference>
<feature type="region of interest" description="Disordered" evidence="2">
    <location>
        <begin position="576"/>
        <end position="605"/>
    </location>
</feature>
<sequence>MAVYLDEVLAQRKMKTLPPANMRDHQFKATPDEIELAECIQRITAHKLTGAFSTDAAIRILKESGFSYEQIQTIWTIADSKGDGQLCNKELCVVIRLAGWVQQRGLKVGESLLATAGPLPVLKDISSTPQSPGDCPHEQDTPHNVGASAISEPQQTGVYHYDLPAREWHQPQPVYPPITVAHMETCRSLFERAGPINGLIDRETAEEVLMGHLAAPFFQLETILNSVRTSNRLALNILEFALAVYFVEGLKTRTIKTVPSKAPGKLYDQLRALISASPANAGNGANKRSVASAEQSPVTSAQSSAYNLGLTATTRLSPVRKEPTSYFSDDCPSVSSVEPRKISQVCRRIAKRCKEKVQRNRKGKPESVLSSDVSIIGSISTELSGSSLAAPENKRESGLSSDISINGTIYTEWSESFEIPDDDLSFYPKKDAYMPETVGSRSSVIVIRGKDTTKEDLEVTATVNSAFSFDHSAEHERCTVKKGVEVAPEVDAASNEVFSTLKGVKEVYKFPKPQMQAIQKTYQNERPVARHVHFASDMKAGLGGRVRDSIQLASETSRRTQSLKIAKELAGPREMLSSGSSIISSSSLKSQASDYGPRCRRQPADEELDCVQGPRGRDTIYPLSNLDLSPESGSTVTKPLLRSILKVKVNRPPTRRVQHDDQLGNTKNPSTIAVTKHYGHKGATKRTGITDETLKVWSSRFIPVDTRLTGGETDLMTKGRRKLPQPPRKLAINILEPLSSPSSAQNAERPQSGDLSVPSLVKFPGALSDYKIGNSSSSLISSTNPSIDNNRSSISDVDCSTTSNEQLGELYDIVLHDFLSSPTDSRRTTASTCDSGATTSTWEVRPRPVPRSSAASSSIFSHRRHSARTTLMTEIEESHNTVVKDMKEVAPEVVLEVEKSLLRELLTKSDGLCDGLEVPLQSPIAMEVDKELDEMLSQLRAEEKAIMDLKETHAEILRWRVELSTKLRRENEELRWMVGNTEERICNPRISTTTTASLFGELPQYTPQYSQVVKELEEAVSELRAKEGEIRDLRDMNVELIRRRMGLVTKLELQNEELQRTLDAKEEQIYNLRHGATEPTVEPPEYTLVW</sequence>
<evidence type="ECO:0000313" key="5">
    <source>
        <dbReference type="Proteomes" id="UP000567179"/>
    </source>
</evidence>
<feature type="region of interest" description="Disordered" evidence="2">
    <location>
        <begin position="824"/>
        <end position="860"/>
    </location>
</feature>
<comment type="caution">
    <text evidence="4">The sequence shown here is derived from an EMBL/GenBank/DDBJ whole genome shotgun (WGS) entry which is preliminary data.</text>
</comment>
<dbReference type="InterPro" id="IPR011992">
    <property type="entry name" value="EF-hand-dom_pair"/>
</dbReference>
<dbReference type="EMBL" id="JAACJJ010000058">
    <property type="protein sequence ID" value="KAF5310028.1"/>
    <property type="molecule type" value="Genomic_DNA"/>
</dbReference>
<evidence type="ECO:0000256" key="2">
    <source>
        <dbReference type="SAM" id="MobiDB-lite"/>
    </source>
</evidence>
<feature type="compositionally biased region" description="Polar residues" evidence="2">
    <location>
        <begin position="739"/>
        <end position="749"/>
    </location>
</feature>
<feature type="region of interest" description="Disordered" evidence="2">
    <location>
        <begin position="774"/>
        <end position="800"/>
    </location>
</feature>
<evidence type="ECO:0000256" key="1">
    <source>
        <dbReference type="SAM" id="Coils"/>
    </source>
</evidence>
<dbReference type="InterPro" id="IPR000261">
    <property type="entry name" value="EH_dom"/>
</dbReference>
<gene>
    <name evidence="4" type="ORF">D9619_010587</name>
</gene>
<keyword evidence="5" id="KW-1185">Reference proteome</keyword>
<feature type="compositionally biased region" description="Polar residues" evidence="2">
    <location>
        <begin position="787"/>
        <end position="800"/>
    </location>
</feature>
<dbReference type="Gene3D" id="1.10.238.10">
    <property type="entry name" value="EF-hand"/>
    <property type="match status" value="1"/>
</dbReference>
<feature type="coiled-coil region" evidence="1">
    <location>
        <begin position="925"/>
        <end position="952"/>
    </location>
</feature>
<feature type="compositionally biased region" description="Low complexity" evidence="2">
    <location>
        <begin position="850"/>
        <end position="860"/>
    </location>
</feature>
<organism evidence="4 5">
    <name type="scientific">Psilocybe cf. subviscida</name>
    <dbReference type="NCBI Taxonomy" id="2480587"/>
    <lineage>
        <taxon>Eukaryota</taxon>
        <taxon>Fungi</taxon>
        <taxon>Dikarya</taxon>
        <taxon>Basidiomycota</taxon>
        <taxon>Agaricomycotina</taxon>
        <taxon>Agaricomycetes</taxon>
        <taxon>Agaricomycetidae</taxon>
        <taxon>Agaricales</taxon>
        <taxon>Agaricineae</taxon>
        <taxon>Strophariaceae</taxon>
        <taxon>Psilocybe</taxon>
    </lineage>
</organism>
<proteinExistence type="predicted"/>
<dbReference type="OrthoDB" id="524326at2759"/>
<dbReference type="Proteomes" id="UP000567179">
    <property type="component" value="Unassembled WGS sequence"/>
</dbReference>
<evidence type="ECO:0000313" key="4">
    <source>
        <dbReference type="EMBL" id="KAF5310028.1"/>
    </source>
</evidence>
<feature type="compositionally biased region" description="Polar residues" evidence="2">
    <location>
        <begin position="824"/>
        <end position="842"/>
    </location>
</feature>
<feature type="compositionally biased region" description="Low complexity" evidence="2">
    <location>
        <begin position="577"/>
        <end position="593"/>
    </location>
</feature>